<dbReference type="AlphaFoldDB" id="A0A399F3R5"/>
<evidence type="ECO:0000256" key="1">
    <source>
        <dbReference type="SAM" id="Coils"/>
    </source>
</evidence>
<keyword evidence="3" id="KW-0378">Hydrolase</keyword>
<dbReference type="InterPro" id="IPR014578">
    <property type="entry name" value="Pesterase_CT488"/>
</dbReference>
<dbReference type="Pfam" id="PF00149">
    <property type="entry name" value="Metallophos"/>
    <property type="match status" value="1"/>
</dbReference>
<feature type="coiled-coil region" evidence="1">
    <location>
        <begin position="136"/>
        <end position="163"/>
    </location>
</feature>
<dbReference type="InterPro" id="IPR029052">
    <property type="entry name" value="Metallo-depent_PP-like"/>
</dbReference>
<dbReference type="EMBL" id="QWLA01000001">
    <property type="protein sequence ID" value="RIH89899.1"/>
    <property type="molecule type" value="Genomic_DNA"/>
</dbReference>
<organism evidence="3 4">
    <name type="scientific">Calidithermus roseus</name>
    <dbReference type="NCBI Taxonomy" id="1644118"/>
    <lineage>
        <taxon>Bacteria</taxon>
        <taxon>Thermotogati</taxon>
        <taxon>Deinococcota</taxon>
        <taxon>Deinococci</taxon>
        <taxon>Thermales</taxon>
        <taxon>Thermaceae</taxon>
        <taxon>Calidithermus</taxon>
    </lineage>
</organism>
<proteinExistence type="predicted"/>
<keyword evidence="1" id="KW-0175">Coiled coil</keyword>
<evidence type="ECO:0000313" key="4">
    <source>
        <dbReference type="Proteomes" id="UP000265341"/>
    </source>
</evidence>
<evidence type="ECO:0000259" key="2">
    <source>
        <dbReference type="Pfam" id="PF00149"/>
    </source>
</evidence>
<accession>A0A399F3R5</accession>
<reference evidence="3 4" key="1">
    <citation type="submission" date="2018-08" db="EMBL/GenBank/DDBJ databases">
        <title>Meiothermus roseus NBRC 110900 genome sequencing project.</title>
        <authorList>
            <person name="Da Costa M.S."/>
            <person name="Albuquerque L."/>
            <person name="Raposo P."/>
            <person name="Froufe H.J.C."/>
            <person name="Barroso C.S."/>
            <person name="Egas C."/>
        </authorList>
    </citation>
    <scope>NUCLEOTIDE SEQUENCE [LARGE SCALE GENOMIC DNA]</scope>
    <source>
        <strain evidence="3 4">NBRC 110900</strain>
    </source>
</reference>
<dbReference type="PANTHER" id="PTHR31302">
    <property type="entry name" value="TRANSMEMBRANE PROTEIN WITH METALLOPHOSPHOESTERASE DOMAIN-RELATED"/>
    <property type="match status" value="1"/>
</dbReference>
<feature type="domain" description="Calcineurin-like phosphoesterase" evidence="2">
    <location>
        <begin position="10"/>
        <end position="205"/>
    </location>
</feature>
<evidence type="ECO:0000313" key="3">
    <source>
        <dbReference type="EMBL" id="RIH89899.1"/>
    </source>
</evidence>
<dbReference type="Gene3D" id="3.60.21.10">
    <property type="match status" value="1"/>
</dbReference>
<protein>
    <submittedName>
        <fullName evidence="3">3',5'-cyclic adenosine monophosphate phosphodiesterase CpdA</fullName>
        <ecNumber evidence="3">3.1.4.53</ecNumber>
    </submittedName>
</protein>
<name>A0A399F3R5_9DEIN</name>
<comment type="caution">
    <text evidence="3">The sequence shown here is derived from an EMBL/GenBank/DDBJ whole genome shotgun (WGS) entry which is preliminary data.</text>
</comment>
<gene>
    <name evidence="3" type="primary">cpdA_1</name>
    <name evidence="3" type="ORF">Mrose_00124</name>
</gene>
<dbReference type="InterPro" id="IPR004843">
    <property type="entry name" value="Calcineurin-like_PHP"/>
</dbReference>
<dbReference type="Proteomes" id="UP000265341">
    <property type="component" value="Unassembled WGS sequence"/>
</dbReference>
<dbReference type="GO" id="GO:0004115">
    <property type="term" value="F:3',5'-cyclic-AMP phosphodiesterase activity"/>
    <property type="evidence" value="ECO:0007669"/>
    <property type="project" value="UniProtKB-EC"/>
</dbReference>
<sequence length="246" mass="28015">MLGVKLFVVRVFAIADLHLSRAFPKPMAIFGPNWEGHPEAVFEEWRKVVGEDDVVIVAGDISWAMRLPEALVDLRDLGELPGTKVLLRGNHDYWWPSISRLREVLPPRMHALQHDSLMIGGVAIAGSRGWDAPGSRDFSEEDLRIYKRELERLRLSLKTVQNQPYDHLILALHYPPYSVTGGPTGFTELIEEYRPDMVVYGHLHGADPNRLPQSWDGIPLHFVSADMIRFRPKLILETTGEERDKP</sequence>
<dbReference type="SUPFAM" id="SSF56300">
    <property type="entry name" value="Metallo-dependent phosphatases"/>
    <property type="match status" value="1"/>
</dbReference>
<dbReference type="PANTHER" id="PTHR31302:SF22">
    <property type="entry name" value="PHOSPHOESTERASE"/>
    <property type="match status" value="1"/>
</dbReference>
<dbReference type="InterPro" id="IPR051158">
    <property type="entry name" value="Metallophosphoesterase_sf"/>
</dbReference>
<dbReference type="PIRSF" id="PIRSF033094">
    <property type="entry name" value="Pesterase_CT488"/>
    <property type="match status" value="1"/>
</dbReference>
<dbReference type="EC" id="3.1.4.53" evidence="3"/>
<keyword evidence="4" id="KW-1185">Reference proteome</keyword>